<keyword evidence="3" id="KW-0812">Transmembrane</keyword>
<dbReference type="PANTHER" id="PTHR34407">
    <property type="entry name" value="EXPRESSED PROTEIN"/>
    <property type="match status" value="1"/>
</dbReference>
<evidence type="ECO:0000256" key="1">
    <source>
        <dbReference type="SAM" id="Coils"/>
    </source>
</evidence>
<dbReference type="EMBL" id="JATAAI010000035">
    <property type="protein sequence ID" value="KAK1735194.1"/>
    <property type="molecule type" value="Genomic_DNA"/>
</dbReference>
<evidence type="ECO:0000313" key="5">
    <source>
        <dbReference type="Proteomes" id="UP001224775"/>
    </source>
</evidence>
<proteinExistence type="predicted"/>
<feature type="region of interest" description="Disordered" evidence="2">
    <location>
        <begin position="565"/>
        <end position="587"/>
    </location>
</feature>
<protein>
    <submittedName>
        <fullName evidence="4">Uncharacterized protein</fullName>
    </submittedName>
</protein>
<comment type="caution">
    <text evidence="4">The sequence shown here is derived from an EMBL/GenBank/DDBJ whole genome shotgun (WGS) entry which is preliminary data.</text>
</comment>
<feature type="transmembrane region" description="Helical" evidence="3">
    <location>
        <begin position="39"/>
        <end position="59"/>
    </location>
</feature>
<keyword evidence="3" id="KW-0472">Membrane</keyword>
<sequence length="790" mass="88793">MMSGRSGDDAPGRRIDSSTAATMSTTPSERRRSLSLRSLLICVNVFLAAIFITTLFSGIRLTNNYEGAHKDNNAGVFRNILDESISAGTRGGSSSSGGHLISTLENDLKQEKEKTKKLEETIATLMQQQGAAQTSAAETDSSSSNSFQQQLLESYKKQINQNHNSKNKQDLCSILLPKPTPTTLSLWSHHMPNILNATKHWSDRESFQFHDFTALLLHFVSPDRLQRSVKTLPLDWTPVERSLNVIQRRLHFLQSEMERYRQMNHLQPKDAIPLEAMKKINEDPKAPRKLNLLIMGGSVTMGVVCHINPVNAKGPNRRDGAWPARLNHFLINLFHGMELINLQTMALGGTNTETAITMWDYSLLAGDIPYPDILINAYATNDMHWNSMQDAIARNQTLEQSLYKLSQEFIRMVMTPKKSCRHAPPMLLYLDDYLGNEQNEVLTTLASSQTINLMSSYYGIGSISYADAVRDVVYGDTKEWWLSSQWYEGGKYIRGVHPHMGTHIAMSWVAAFNLFNLVTTYCSLPEIETQSATDTIRRLHAGTERNNKGEWDYGYQSINGLPPLQGAKKLGGGPREKPRGIPPPLTRDLSLEHISDEWREDSVENAPLWKTIPECLAEGHFDDAIDHDSLPKPCLFSWVVNMERFLDKPKGLNNKLKPYLTSNSGWSAEADNNKLGFVPSSGLGSKFTLEFKKVAQPVHMMTWMIMRSYGEKWDGSKLKVEAWSGEKLLARDEIVGFHDKKTSETYNIKMKLFDQESDSIGIPPGSDLKVTFELVGGTTFKISGMAICDH</sequence>
<accession>A0AAD9D6Z9</accession>
<keyword evidence="5" id="KW-1185">Reference proteome</keyword>
<dbReference type="Proteomes" id="UP001224775">
    <property type="component" value="Unassembled WGS sequence"/>
</dbReference>
<gene>
    <name evidence="4" type="ORF">QTG54_014260</name>
</gene>
<dbReference type="SUPFAM" id="SSF52266">
    <property type="entry name" value="SGNH hydrolase"/>
    <property type="match status" value="1"/>
</dbReference>
<keyword evidence="1" id="KW-0175">Coiled coil</keyword>
<dbReference type="PANTHER" id="PTHR34407:SF1">
    <property type="entry name" value="SGNH HYDROLASE-TYPE ESTERASE DOMAIN-CONTAINING PROTEIN"/>
    <property type="match status" value="1"/>
</dbReference>
<feature type="region of interest" description="Disordered" evidence="2">
    <location>
        <begin position="1"/>
        <end position="29"/>
    </location>
</feature>
<reference evidence="4" key="1">
    <citation type="submission" date="2023-06" db="EMBL/GenBank/DDBJ databases">
        <title>Survivors Of The Sea: Transcriptome response of Skeletonema marinoi to long-term dormancy.</title>
        <authorList>
            <person name="Pinder M.I.M."/>
            <person name="Kourtchenko O."/>
            <person name="Robertson E.K."/>
            <person name="Larsson T."/>
            <person name="Maumus F."/>
            <person name="Osuna-Cruz C.M."/>
            <person name="Vancaester E."/>
            <person name="Stenow R."/>
            <person name="Vandepoele K."/>
            <person name="Ploug H."/>
            <person name="Bruchert V."/>
            <person name="Godhe A."/>
            <person name="Topel M."/>
        </authorList>
    </citation>
    <scope>NUCLEOTIDE SEQUENCE</scope>
    <source>
        <strain evidence="4">R05AC</strain>
    </source>
</reference>
<evidence type="ECO:0000313" key="4">
    <source>
        <dbReference type="EMBL" id="KAK1735194.1"/>
    </source>
</evidence>
<keyword evidence="3" id="KW-1133">Transmembrane helix</keyword>
<feature type="coiled-coil region" evidence="1">
    <location>
        <begin position="101"/>
        <end position="128"/>
    </location>
</feature>
<evidence type="ECO:0000256" key="3">
    <source>
        <dbReference type="SAM" id="Phobius"/>
    </source>
</evidence>
<feature type="compositionally biased region" description="Basic and acidic residues" evidence="2">
    <location>
        <begin position="1"/>
        <end position="16"/>
    </location>
</feature>
<dbReference type="AlphaFoldDB" id="A0AAD9D6Z9"/>
<evidence type="ECO:0000256" key="2">
    <source>
        <dbReference type="SAM" id="MobiDB-lite"/>
    </source>
</evidence>
<feature type="compositionally biased region" description="Low complexity" evidence="2">
    <location>
        <begin position="17"/>
        <end position="27"/>
    </location>
</feature>
<name>A0AAD9D6Z9_9STRA</name>
<organism evidence="4 5">
    <name type="scientific">Skeletonema marinoi</name>
    <dbReference type="NCBI Taxonomy" id="267567"/>
    <lineage>
        <taxon>Eukaryota</taxon>
        <taxon>Sar</taxon>
        <taxon>Stramenopiles</taxon>
        <taxon>Ochrophyta</taxon>
        <taxon>Bacillariophyta</taxon>
        <taxon>Coscinodiscophyceae</taxon>
        <taxon>Thalassiosirophycidae</taxon>
        <taxon>Thalassiosirales</taxon>
        <taxon>Skeletonemataceae</taxon>
        <taxon>Skeletonema</taxon>
        <taxon>Skeletonema marinoi-dohrnii complex</taxon>
    </lineage>
</organism>